<gene>
    <name evidence="1" type="ORF">JZO70_19120</name>
</gene>
<evidence type="ECO:0000313" key="1">
    <source>
        <dbReference type="EMBL" id="MBO1308296.1"/>
    </source>
</evidence>
<accession>A0ABS3LHV7</accession>
<proteinExistence type="predicted"/>
<dbReference type="EMBL" id="JAFREM010000031">
    <property type="protein sequence ID" value="MBO1308296.1"/>
    <property type="molecule type" value="Genomic_DNA"/>
</dbReference>
<comment type="caution">
    <text evidence="1">The sequence shown here is derived from an EMBL/GenBank/DDBJ whole genome shotgun (WGS) entry which is preliminary data.</text>
</comment>
<reference evidence="1 2" key="1">
    <citation type="submission" date="2021-03" db="EMBL/GenBank/DDBJ databases">
        <title>Enterococcal diversity collection.</title>
        <authorList>
            <person name="Gilmore M.S."/>
            <person name="Schwartzman J."/>
            <person name="Van Tyne D."/>
            <person name="Martin M."/>
            <person name="Earl A.M."/>
            <person name="Manson A.L."/>
            <person name="Straub T."/>
            <person name="Salamzade R."/>
            <person name="Saavedra J."/>
            <person name="Lebreton F."/>
            <person name="Prichula J."/>
            <person name="Schaufler K."/>
            <person name="Gaca A."/>
            <person name="Sgardioli B."/>
            <person name="Wagenaar J."/>
            <person name="Strong T."/>
        </authorList>
    </citation>
    <scope>NUCLEOTIDE SEQUENCE [LARGE SCALE GENOMIC DNA]</scope>
    <source>
        <strain evidence="1 2">669A</strain>
    </source>
</reference>
<dbReference type="RefSeq" id="WP_207675287.1">
    <property type="nucleotide sequence ID" value="NZ_JAFREM010000031.1"/>
</dbReference>
<sequence>MIKLVSTFLNSEGNKHTLNVKDPNTEKSPEEIKEALELLTILDIFEKDGVGLFQEVVSAKYVETIETPIFNEEKLFGEPDESIAFNQASLQLPWQKLPTAPVMAELPANYLIQINLPEQRTFLEQQTKYSSHEPQVEVTEPSIKRIKSYNRIRELAQRKIRRTLKERQRKSPPDPPIH</sequence>
<protein>
    <submittedName>
        <fullName evidence="1">DUF2922 domain-containing protein</fullName>
    </submittedName>
</protein>
<dbReference type="Pfam" id="PF11148">
    <property type="entry name" value="DUF2922"/>
    <property type="match status" value="1"/>
</dbReference>
<organism evidence="1 2">
    <name type="scientific">Candidatus Enterococcus moelleringii</name>
    <dbReference type="NCBI Taxonomy" id="2815325"/>
    <lineage>
        <taxon>Bacteria</taxon>
        <taxon>Bacillati</taxon>
        <taxon>Bacillota</taxon>
        <taxon>Bacilli</taxon>
        <taxon>Lactobacillales</taxon>
        <taxon>Enterococcaceae</taxon>
        <taxon>Enterococcus</taxon>
    </lineage>
</organism>
<dbReference type="Proteomes" id="UP000664601">
    <property type="component" value="Unassembled WGS sequence"/>
</dbReference>
<evidence type="ECO:0000313" key="2">
    <source>
        <dbReference type="Proteomes" id="UP000664601"/>
    </source>
</evidence>
<keyword evidence="2" id="KW-1185">Reference proteome</keyword>
<name>A0ABS3LHV7_9ENTE</name>
<dbReference type="InterPro" id="IPR021321">
    <property type="entry name" value="DUF2922"/>
</dbReference>